<dbReference type="RefSeq" id="WP_092674402.1">
    <property type="nucleotide sequence ID" value="NZ_BMDN01000002.1"/>
</dbReference>
<protein>
    <submittedName>
        <fullName evidence="3">Uncharacterized protein</fullName>
    </submittedName>
</protein>
<dbReference type="EMBL" id="LT629755">
    <property type="protein sequence ID" value="SDT31506.1"/>
    <property type="molecule type" value="Genomic_DNA"/>
</dbReference>
<evidence type="ECO:0000313" key="5">
    <source>
        <dbReference type="Proteomes" id="UP000893823"/>
    </source>
</evidence>
<dbReference type="EMBL" id="SODL02000002">
    <property type="protein sequence ID" value="MCP2367033.1"/>
    <property type="molecule type" value="Genomic_DNA"/>
</dbReference>
<gene>
    <name evidence="2" type="ORF">BCL57_001187</name>
    <name evidence="3" type="ORF">SAMN04489721_3112</name>
</gene>
<dbReference type="STRING" id="589382.SAMN04489721_3112"/>
<sequence length="108" mass="10474">MGRTSGTGERPDEAAAAMGTAQQAAFGDGIVGGANGRQRDAAGADEAGDAYDGREEDHSGLVDGGPVDETDAAGGSRAGAGEVVADRARAADADSPQEEAGLAPGESD</sequence>
<dbReference type="Proteomes" id="UP000893823">
    <property type="component" value="Unassembled WGS sequence"/>
</dbReference>
<accession>A0A1H1ZE67</accession>
<proteinExistence type="predicted"/>
<reference evidence="3" key="2">
    <citation type="submission" date="2016-10" db="EMBL/GenBank/DDBJ databases">
        <authorList>
            <person name="de Groot N.N."/>
        </authorList>
    </citation>
    <scope>NUCLEOTIDE SEQUENCE [LARGE SCALE GENOMIC DNA]</scope>
    <source>
        <strain evidence="3">CPCC 202695</strain>
    </source>
</reference>
<dbReference type="Proteomes" id="UP000199482">
    <property type="component" value="Chromosome I"/>
</dbReference>
<keyword evidence="5" id="KW-1185">Reference proteome</keyword>
<dbReference type="AlphaFoldDB" id="A0A1H1ZE67"/>
<evidence type="ECO:0000313" key="2">
    <source>
        <dbReference type="EMBL" id="MCP2367033.1"/>
    </source>
</evidence>
<evidence type="ECO:0000313" key="4">
    <source>
        <dbReference type="Proteomes" id="UP000199482"/>
    </source>
</evidence>
<organism evidence="3 4">
    <name type="scientific">Agromyces flavus</name>
    <dbReference type="NCBI Taxonomy" id="589382"/>
    <lineage>
        <taxon>Bacteria</taxon>
        <taxon>Bacillati</taxon>
        <taxon>Actinomycetota</taxon>
        <taxon>Actinomycetes</taxon>
        <taxon>Micrococcales</taxon>
        <taxon>Microbacteriaceae</taxon>
        <taxon>Agromyces</taxon>
    </lineage>
</organism>
<reference evidence="4" key="1">
    <citation type="submission" date="2016-10" db="EMBL/GenBank/DDBJ databases">
        <authorList>
            <person name="Varghese N."/>
            <person name="Submissions S."/>
        </authorList>
    </citation>
    <scope>NUCLEOTIDE SEQUENCE [LARGE SCALE GENOMIC DNA]</scope>
    <source>
        <strain evidence="4">CPCC 202695</strain>
    </source>
</reference>
<feature type="region of interest" description="Disordered" evidence="1">
    <location>
        <begin position="1"/>
        <end position="108"/>
    </location>
</feature>
<evidence type="ECO:0000256" key="1">
    <source>
        <dbReference type="SAM" id="MobiDB-lite"/>
    </source>
</evidence>
<evidence type="ECO:0000313" key="3">
    <source>
        <dbReference type="EMBL" id="SDT31506.1"/>
    </source>
</evidence>
<name>A0A1H1ZE67_9MICO</name>
<feature type="compositionally biased region" description="Low complexity" evidence="1">
    <location>
        <begin position="14"/>
        <end position="25"/>
    </location>
</feature>
<feature type="compositionally biased region" description="Basic and acidic residues" evidence="1">
    <location>
        <begin position="51"/>
        <end position="60"/>
    </location>
</feature>
<reference evidence="2" key="3">
    <citation type="submission" date="2022-06" db="EMBL/GenBank/DDBJ databases">
        <title>Genomic Encyclopedia of Type Strains, Phase III (KMG-III): the genomes of soil and plant-associated and newly described type strains.</title>
        <authorList>
            <person name="Whitman W."/>
        </authorList>
    </citation>
    <scope>NUCLEOTIDE SEQUENCE</scope>
    <source>
        <strain evidence="2">CPCC 202695</strain>
    </source>
</reference>